<gene>
    <name evidence="3" type="ORF">EV682_101177</name>
    <name evidence="2" type="ORF">NCTC11159_00196</name>
</gene>
<evidence type="ECO:0000313" key="3">
    <source>
        <dbReference type="EMBL" id="TCU90157.1"/>
    </source>
</evidence>
<proteinExistence type="predicted"/>
<dbReference type="EMBL" id="SMBT01000001">
    <property type="protein sequence ID" value="TCU90157.1"/>
    <property type="molecule type" value="Genomic_DNA"/>
</dbReference>
<evidence type="ECO:0000256" key="1">
    <source>
        <dbReference type="SAM" id="MobiDB-lite"/>
    </source>
</evidence>
<reference evidence="3 5" key="2">
    <citation type="submission" date="2019-03" db="EMBL/GenBank/DDBJ databases">
        <title>Genomic Encyclopedia of Type Strains, Phase IV (KMG-IV): sequencing the most valuable type-strain genomes for metagenomic binning, comparative biology and taxonomic classification.</title>
        <authorList>
            <person name="Goeker M."/>
        </authorList>
    </citation>
    <scope>NUCLEOTIDE SEQUENCE [LARGE SCALE GENOMIC DNA]</scope>
    <source>
        <strain evidence="3 5">DSM 3764</strain>
    </source>
</reference>
<evidence type="ECO:0000313" key="4">
    <source>
        <dbReference type="Proteomes" id="UP000255108"/>
    </source>
</evidence>
<evidence type="ECO:0000313" key="2">
    <source>
        <dbReference type="EMBL" id="STQ89184.1"/>
    </source>
</evidence>
<feature type="compositionally biased region" description="Basic and acidic residues" evidence="1">
    <location>
        <begin position="42"/>
        <end position="52"/>
    </location>
</feature>
<dbReference type="AlphaFoldDB" id="A0A377Q1X8"/>
<accession>A0A377Q1X8</accession>
<dbReference type="Proteomes" id="UP000255108">
    <property type="component" value="Unassembled WGS sequence"/>
</dbReference>
<evidence type="ECO:0000313" key="5">
    <source>
        <dbReference type="Proteomes" id="UP000295794"/>
    </source>
</evidence>
<organism evidence="2 4">
    <name type="scientific">Iodobacter fluviatilis</name>
    <dbReference type="NCBI Taxonomy" id="537"/>
    <lineage>
        <taxon>Bacteria</taxon>
        <taxon>Pseudomonadati</taxon>
        <taxon>Pseudomonadota</taxon>
        <taxon>Betaproteobacteria</taxon>
        <taxon>Neisseriales</taxon>
        <taxon>Chitinibacteraceae</taxon>
        <taxon>Iodobacter</taxon>
    </lineage>
</organism>
<protein>
    <submittedName>
        <fullName evidence="2">Uncharacterized protein</fullName>
    </submittedName>
</protein>
<name>A0A377Q1X8_9NEIS</name>
<dbReference type="EMBL" id="UGHR01000001">
    <property type="protein sequence ID" value="STQ89184.1"/>
    <property type="molecule type" value="Genomic_DNA"/>
</dbReference>
<keyword evidence="5" id="KW-1185">Reference proteome</keyword>
<dbReference type="Proteomes" id="UP000295794">
    <property type="component" value="Unassembled WGS sequence"/>
</dbReference>
<feature type="region of interest" description="Disordered" evidence="1">
    <location>
        <begin position="29"/>
        <end position="52"/>
    </location>
</feature>
<reference evidence="2 4" key="1">
    <citation type="submission" date="2018-06" db="EMBL/GenBank/DDBJ databases">
        <authorList>
            <consortium name="Pathogen Informatics"/>
            <person name="Doyle S."/>
        </authorList>
    </citation>
    <scope>NUCLEOTIDE SEQUENCE [LARGE SCALE GENOMIC DNA]</scope>
    <source>
        <strain evidence="2 4">NCTC11159</strain>
    </source>
</reference>
<sequence>MITAEHQTLIISELYHSLIYVGLREFASPKIGDANPLTTTYESRDNRKPTLN</sequence>